<dbReference type="InterPro" id="IPR050148">
    <property type="entry name" value="Terpene_synthase-like"/>
</dbReference>
<evidence type="ECO:0000256" key="2">
    <source>
        <dbReference type="ARBA" id="ARBA00004229"/>
    </source>
</evidence>
<dbReference type="EMBL" id="SDAM02000150">
    <property type="protein sequence ID" value="KAH6827304.1"/>
    <property type="molecule type" value="Genomic_DNA"/>
</dbReference>
<dbReference type="CDD" id="cd00684">
    <property type="entry name" value="Terpene_cyclase_plant_C1"/>
    <property type="match status" value="1"/>
</dbReference>
<dbReference type="PANTHER" id="PTHR31225:SF252">
    <property type="entry name" value="TERPENE SYNTHASE 12-RELATED"/>
    <property type="match status" value="1"/>
</dbReference>
<dbReference type="GO" id="GO:0016102">
    <property type="term" value="P:diterpenoid biosynthetic process"/>
    <property type="evidence" value="ECO:0007669"/>
    <property type="project" value="InterPro"/>
</dbReference>
<dbReference type="InterPro" id="IPR005630">
    <property type="entry name" value="Terpene_synthase_metal-bd"/>
</dbReference>
<dbReference type="SFLD" id="SFLDG01019">
    <property type="entry name" value="Terpene_Cyclase_Like_1_C_Termi"/>
    <property type="match status" value="1"/>
</dbReference>
<reference evidence="12 13" key="1">
    <citation type="journal article" date="2021" name="Nat. Commun.">
        <title>Incipient diploidization of the medicinal plant Perilla within 10,000 years.</title>
        <authorList>
            <person name="Zhang Y."/>
            <person name="Shen Q."/>
            <person name="Leng L."/>
            <person name="Zhang D."/>
            <person name="Chen S."/>
            <person name="Shi Y."/>
            <person name="Ning Z."/>
            <person name="Chen S."/>
        </authorList>
    </citation>
    <scope>NUCLEOTIDE SEQUENCE [LARGE SCALE GENOMIC DNA]</scope>
    <source>
        <strain evidence="13">cv. PC099</strain>
    </source>
</reference>
<dbReference type="InterPro" id="IPR036965">
    <property type="entry name" value="Terpene_synth_N_sf"/>
</dbReference>
<evidence type="ECO:0000313" key="13">
    <source>
        <dbReference type="Proteomes" id="UP001190926"/>
    </source>
</evidence>
<evidence type="ECO:0000313" key="12">
    <source>
        <dbReference type="EMBL" id="KAH6827304.1"/>
    </source>
</evidence>
<dbReference type="GO" id="GO:0000287">
    <property type="term" value="F:magnesium ion binding"/>
    <property type="evidence" value="ECO:0007669"/>
    <property type="project" value="InterPro"/>
</dbReference>
<organism evidence="12 13">
    <name type="scientific">Perilla frutescens var. hirtella</name>
    <name type="common">Perilla citriodora</name>
    <name type="synonym">Perilla setoyensis</name>
    <dbReference type="NCBI Taxonomy" id="608512"/>
    <lineage>
        <taxon>Eukaryota</taxon>
        <taxon>Viridiplantae</taxon>
        <taxon>Streptophyta</taxon>
        <taxon>Embryophyta</taxon>
        <taxon>Tracheophyta</taxon>
        <taxon>Spermatophyta</taxon>
        <taxon>Magnoliopsida</taxon>
        <taxon>eudicotyledons</taxon>
        <taxon>Gunneridae</taxon>
        <taxon>Pentapetalae</taxon>
        <taxon>asterids</taxon>
        <taxon>lamiids</taxon>
        <taxon>Lamiales</taxon>
        <taxon>Lamiaceae</taxon>
        <taxon>Nepetoideae</taxon>
        <taxon>Elsholtzieae</taxon>
        <taxon>Perilla</taxon>
    </lineage>
</organism>
<gene>
    <name evidence="12" type="ORF">C2S53_005441</name>
</gene>
<dbReference type="PANTHER" id="PTHR31225">
    <property type="entry name" value="OS04G0344100 PROTEIN-RELATED"/>
    <property type="match status" value="1"/>
</dbReference>
<dbReference type="Proteomes" id="UP001190926">
    <property type="component" value="Unassembled WGS sequence"/>
</dbReference>
<dbReference type="AlphaFoldDB" id="A0AAD4P576"/>
<feature type="domain" description="Terpene synthase metal-binding" evidence="11">
    <location>
        <begin position="223"/>
        <end position="456"/>
    </location>
</feature>
<evidence type="ECO:0000256" key="4">
    <source>
        <dbReference type="ARBA" id="ARBA00022528"/>
    </source>
</evidence>
<feature type="domain" description="Terpene synthase N-terminal" evidence="10">
    <location>
        <begin position="5"/>
        <end position="163"/>
    </location>
</feature>
<proteinExistence type="inferred from homology"/>
<evidence type="ECO:0000259" key="11">
    <source>
        <dbReference type="Pfam" id="PF03936"/>
    </source>
</evidence>
<keyword evidence="6" id="KW-0479">Metal-binding</keyword>
<dbReference type="Pfam" id="PF03936">
    <property type="entry name" value="Terpene_synth_C"/>
    <property type="match status" value="1"/>
</dbReference>
<protein>
    <submittedName>
        <fullName evidence="12">Uncharacterized protein</fullName>
    </submittedName>
</protein>
<keyword evidence="5" id="KW-0934">Plastid</keyword>
<comment type="subcellular location">
    <subcellularLocation>
        <location evidence="2">Plastid</location>
        <location evidence="2">Chloroplast</location>
    </subcellularLocation>
</comment>
<keyword evidence="8" id="KW-0809">Transit peptide</keyword>
<evidence type="ECO:0000256" key="9">
    <source>
        <dbReference type="ARBA" id="ARBA00033744"/>
    </source>
</evidence>
<evidence type="ECO:0000256" key="6">
    <source>
        <dbReference type="ARBA" id="ARBA00022723"/>
    </source>
</evidence>
<evidence type="ECO:0000256" key="8">
    <source>
        <dbReference type="ARBA" id="ARBA00022946"/>
    </source>
</evidence>
<comment type="cofactor">
    <cofactor evidence="1">
        <name>Mg(2+)</name>
        <dbReference type="ChEBI" id="CHEBI:18420"/>
    </cofactor>
</comment>
<comment type="similarity">
    <text evidence="9">Belongs to the terpene synthase family. Tpsb subfamily.</text>
</comment>
<dbReference type="GO" id="GO:0016099">
    <property type="term" value="P:monoterpenoid biosynthetic process"/>
    <property type="evidence" value="ECO:0007669"/>
    <property type="project" value="UniProtKB-ARBA"/>
</dbReference>
<keyword evidence="13" id="KW-1185">Reference proteome</keyword>
<evidence type="ECO:0000256" key="7">
    <source>
        <dbReference type="ARBA" id="ARBA00022842"/>
    </source>
</evidence>
<dbReference type="InterPro" id="IPR044814">
    <property type="entry name" value="Terpene_cyclase_plant_C1"/>
</dbReference>
<sequence length="516" mass="60605">MEVEEENVKKMEMEIIRMLRHKEGEVEALRLLELVDDIDRLGLGYEFEEFINKSLQRLQSSQILIDNINDLHVSALYFRLLRQHGRHISTDIFERFKDSNKRFMESLSMDRRGMLSLYEASYLAFDGENILDETREFTRFHLNNMSTSADVDKKFGERVRHALELPSHHRMPRLEARWNIEMYDHKQNVTNQMLHKLAILDFNKVQSLHQLELQEMIRWWRGVGLVEKLSFARDRAMESFFWSVGMAFEPELSKFRMELAKVVQLIIVLDDIYDVYGTPQELEQLTRAVERWDINGVNHLPYYMKLFFLALYNTVNEMAYDTLKDQNHLVVYQLKEVWADLCKSFLREAKWIHYKREIPKFDEYLNNGLISSSGVVLLTHAFFFITPTVTDEAIESLNDGHASLRSSGTIFRLANDLISSKEDNLQAVSCYMHETGLCDEEVARAYVKELIDHNWKLLNKEITYDAIFSKNFIRTCCNLARIALCQYQDGDDHSAPSDGSRNRVKSVIVDPIQLIK</sequence>
<dbReference type="SFLD" id="SFLDS00005">
    <property type="entry name" value="Isoprenoid_Synthase_Type_I"/>
    <property type="match status" value="1"/>
</dbReference>
<dbReference type="FunFam" id="1.50.10.130:FF:000001">
    <property type="entry name" value="Isoprene synthase, chloroplastic"/>
    <property type="match status" value="1"/>
</dbReference>
<evidence type="ECO:0000256" key="3">
    <source>
        <dbReference type="ARBA" id="ARBA00011245"/>
    </source>
</evidence>
<dbReference type="InterPro" id="IPR001906">
    <property type="entry name" value="Terpene_synth_N"/>
</dbReference>
<dbReference type="Pfam" id="PF01397">
    <property type="entry name" value="Terpene_synth"/>
    <property type="match status" value="1"/>
</dbReference>
<dbReference type="InterPro" id="IPR034741">
    <property type="entry name" value="Terpene_cyclase-like_1_C"/>
</dbReference>
<dbReference type="GO" id="GO:0010333">
    <property type="term" value="F:terpene synthase activity"/>
    <property type="evidence" value="ECO:0007669"/>
    <property type="project" value="InterPro"/>
</dbReference>
<keyword evidence="7" id="KW-0460">Magnesium</keyword>
<dbReference type="SUPFAM" id="SSF48576">
    <property type="entry name" value="Terpenoid synthases"/>
    <property type="match status" value="1"/>
</dbReference>
<dbReference type="SUPFAM" id="SSF48239">
    <property type="entry name" value="Terpenoid cyclases/Protein prenyltransferases"/>
    <property type="match status" value="1"/>
</dbReference>
<comment type="caution">
    <text evidence="12">The sequence shown here is derived from an EMBL/GenBank/DDBJ whole genome shotgun (WGS) entry which is preliminary data.</text>
</comment>
<accession>A0AAD4P576</accession>
<dbReference type="Gene3D" id="1.50.10.130">
    <property type="entry name" value="Terpene synthase, N-terminal domain"/>
    <property type="match status" value="1"/>
</dbReference>
<dbReference type="GO" id="GO:0009507">
    <property type="term" value="C:chloroplast"/>
    <property type="evidence" value="ECO:0007669"/>
    <property type="project" value="UniProtKB-SubCell"/>
</dbReference>
<dbReference type="FunFam" id="1.10.600.10:FF:000007">
    <property type="entry name" value="Isoprene synthase, chloroplastic"/>
    <property type="match status" value="1"/>
</dbReference>
<evidence type="ECO:0000256" key="1">
    <source>
        <dbReference type="ARBA" id="ARBA00001946"/>
    </source>
</evidence>
<dbReference type="Gene3D" id="1.10.600.10">
    <property type="entry name" value="Farnesyl Diphosphate Synthase"/>
    <property type="match status" value="1"/>
</dbReference>
<comment type="subunit">
    <text evidence="3">Monomer.</text>
</comment>
<evidence type="ECO:0000256" key="5">
    <source>
        <dbReference type="ARBA" id="ARBA00022640"/>
    </source>
</evidence>
<name>A0AAD4P576_PERFH</name>
<keyword evidence="4" id="KW-0150">Chloroplast</keyword>
<evidence type="ECO:0000259" key="10">
    <source>
        <dbReference type="Pfam" id="PF01397"/>
    </source>
</evidence>
<dbReference type="InterPro" id="IPR008949">
    <property type="entry name" value="Isoprenoid_synthase_dom_sf"/>
</dbReference>
<dbReference type="InterPro" id="IPR008930">
    <property type="entry name" value="Terpenoid_cyclase/PrenylTrfase"/>
</dbReference>